<dbReference type="SUPFAM" id="SSF48452">
    <property type="entry name" value="TPR-like"/>
    <property type="match status" value="2"/>
</dbReference>
<proteinExistence type="inferred from homology"/>
<comment type="similarity">
    <text evidence="1">Belongs to the AfsR/DnrI/RedD regulatory family.</text>
</comment>
<feature type="transmembrane region" description="Helical" evidence="4">
    <location>
        <begin position="822"/>
        <end position="841"/>
    </location>
</feature>
<dbReference type="Gene3D" id="1.25.40.10">
    <property type="entry name" value="Tetratricopeptide repeat domain"/>
    <property type="match status" value="2"/>
</dbReference>
<evidence type="ECO:0000256" key="4">
    <source>
        <dbReference type="SAM" id="Phobius"/>
    </source>
</evidence>
<gene>
    <name evidence="6" type="ORF">ACFQH9_05680</name>
</gene>
<dbReference type="InterPro" id="IPR011990">
    <property type="entry name" value="TPR-like_helical_dom_sf"/>
</dbReference>
<dbReference type="SMART" id="SM00862">
    <property type="entry name" value="Trans_reg_C"/>
    <property type="match status" value="1"/>
</dbReference>
<dbReference type="SUPFAM" id="SSF46894">
    <property type="entry name" value="C-terminal effector domain of the bipartite response regulators"/>
    <property type="match status" value="1"/>
</dbReference>
<feature type="DNA-binding region" description="OmpR/PhoB-type" evidence="3">
    <location>
        <begin position="1"/>
        <end position="98"/>
    </location>
</feature>
<dbReference type="Pfam" id="PF00486">
    <property type="entry name" value="Trans_reg_C"/>
    <property type="match status" value="1"/>
</dbReference>
<protein>
    <submittedName>
        <fullName evidence="6">BTAD domain-containing putative transcriptional regulator</fullName>
    </submittedName>
</protein>
<keyword evidence="4" id="KW-0812">Transmembrane</keyword>
<dbReference type="EMBL" id="JBHSQK010000010">
    <property type="protein sequence ID" value="MFC5947760.1"/>
    <property type="molecule type" value="Genomic_DNA"/>
</dbReference>
<evidence type="ECO:0000259" key="5">
    <source>
        <dbReference type="PROSITE" id="PS51755"/>
    </source>
</evidence>
<dbReference type="SMART" id="SM01043">
    <property type="entry name" value="BTAD"/>
    <property type="match status" value="1"/>
</dbReference>
<reference evidence="7" key="1">
    <citation type="journal article" date="2019" name="Int. J. Syst. Evol. Microbiol.">
        <title>The Global Catalogue of Microorganisms (GCM) 10K type strain sequencing project: providing services to taxonomists for standard genome sequencing and annotation.</title>
        <authorList>
            <consortium name="The Broad Institute Genomics Platform"/>
            <consortium name="The Broad Institute Genome Sequencing Center for Infectious Disease"/>
            <person name="Wu L."/>
            <person name="Ma J."/>
        </authorList>
    </citation>
    <scope>NUCLEOTIDE SEQUENCE [LARGE SCALE GENOMIC DNA]</scope>
    <source>
        <strain evidence="7">CGMCC 4.7397</strain>
    </source>
</reference>
<evidence type="ECO:0000313" key="6">
    <source>
        <dbReference type="EMBL" id="MFC5947760.1"/>
    </source>
</evidence>
<dbReference type="Pfam" id="PF25872">
    <property type="entry name" value="HTH_77"/>
    <property type="match status" value="1"/>
</dbReference>
<comment type="caution">
    <text evidence="6">The sequence shown here is derived from an EMBL/GenBank/DDBJ whole genome shotgun (WGS) entry which is preliminary data.</text>
</comment>
<keyword evidence="4" id="KW-1133">Transmembrane helix</keyword>
<evidence type="ECO:0000256" key="2">
    <source>
        <dbReference type="ARBA" id="ARBA00023125"/>
    </source>
</evidence>
<sequence>MGGVDGTVRVEVLGPLRLLVDGAPVEVPGPKRRAALALLALAEGRTVPVDRLVDALWSGGVPDSGRQALHTHVSRLRTLLGPAAERLRTRQDGYRLELATDELDLAEARALLARARVTADPAATLPLLRRAHALWRGPVLADLTEVPPIAVAVADQERLRQEVTDALVARAVEAGDGADVVGLAAAAHAADPLREPAAVLLMRALAASGRPAEALRVGREFRRVLADETGLDPSPALGEVERAVAGGAAGAVGPDPPARPAPATRLIGREEQVGALHRLLAQERLVTVVGPGGVGKTRVALEIAGRDEAPVVLLAPVTDPGTLPHALAAALDLEVSRGDVLAACLALLGDRPGVLVVDNCEHLLAGARDLVEGLLAACPRLAVLATSREPLGLAAEYTYRLAPLPLPEPGGDAAAAASVAVFLERARRARPGPAPGPDELRLVADIVRRLDGLPLAIELAAGRLSGLSLADLHARLDRALDLLGGPRTGDARHRTLRATVEWSYQLLTEDEQRLFRHLALFPDGADLATAEQLAADLGLGGDPGGVLARLVDASLLDADFTGATRYRMLETLRAFGADRLAAAGEEPAAEALLVRWAVGLTGRIRVGLDGADEAAADAALRREIANLRAAWRLARRRGDLDAAASMVVALYEAIAYRDLVELRGWAEELAADPALAAHPRAVAVLGAAAEAAYHRGDTTAAERLVRAGLARDPASADAWYCRMVLAVVALARGEFALTVEQSLVGAALGGEHRECLGIAALAAAYGGDLDRARALDERGTAAAVSPSMRSWAAYVAGEIEGLAGDLTAAEAHYRTALRLARGAGATFLVGVASVGLLAVLARAGRVHEALRGYTRVVDGFARTGNWTHLWTTLRNLADLLRTLGDDRTANLIDAAADRAPDAPAVAGVRPVPPPDGPVPDRTEILRLAREAVGRAVQPGTSGERSASR</sequence>
<dbReference type="Proteomes" id="UP001596119">
    <property type="component" value="Unassembled WGS sequence"/>
</dbReference>
<evidence type="ECO:0000313" key="7">
    <source>
        <dbReference type="Proteomes" id="UP001596119"/>
    </source>
</evidence>
<keyword evidence="4" id="KW-0472">Membrane</keyword>
<name>A0ABW1I3Q9_9PSEU</name>
<dbReference type="Pfam" id="PF03704">
    <property type="entry name" value="BTAD"/>
    <property type="match status" value="1"/>
</dbReference>
<dbReference type="InterPro" id="IPR005158">
    <property type="entry name" value="BTAD"/>
</dbReference>
<dbReference type="InterPro" id="IPR058852">
    <property type="entry name" value="HTH_77"/>
</dbReference>
<keyword evidence="7" id="KW-1185">Reference proteome</keyword>
<evidence type="ECO:0000256" key="1">
    <source>
        <dbReference type="ARBA" id="ARBA00005820"/>
    </source>
</evidence>
<keyword evidence="2 3" id="KW-0238">DNA-binding</keyword>
<evidence type="ECO:0000256" key="3">
    <source>
        <dbReference type="PROSITE-ProRule" id="PRU01091"/>
    </source>
</evidence>
<dbReference type="RefSeq" id="WP_379564823.1">
    <property type="nucleotide sequence ID" value="NZ_JBHSQK010000010.1"/>
</dbReference>
<dbReference type="PANTHER" id="PTHR47691">
    <property type="entry name" value="REGULATOR-RELATED"/>
    <property type="match status" value="1"/>
</dbReference>
<dbReference type="Gene3D" id="1.10.10.10">
    <property type="entry name" value="Winged helix-like DNA-binding domain superfamily/Winged helix DNA-binding domain"/>
    <property type="match status" value="1"/>
</dbReference>
<dbReference type="PANTHER" id="PTHR47691:SF3">
    <property type="entry name" value="HTH-TYPE TRANSCRIPTIONAL REGULATOR RV0890C-RELATED"/>
    <property type="match status" value="1"/>
</dbReference>
<dbReference type="InterPro" id="IPR016032">
    <property type="entry name" value="Sig_transdc_resp-reg_C-effctor"/>
</dbReference>
<dbReference type="InterPro" id="IPR001867">
    <property type="entry name" value="OmpR/PhoB-type_DNA-bd"/>
</dbReference>
<feature type="domain" description="OmpR/PhoB-type" evidence="5">
    <location>
        <begin position="1"/>
        <end position="98"/>
    </location>
</feature>
<dbReference type="PROSITE" id="PS51755">
    <property type="entry name" value="OMPR_PHOB"/>
    <property type="match status" value="1"/>
</dbReference>
<dbReference type="SUPFAM" id="SSF52540">
    <property type="entry name" value="P-loop containing nucleoside triphosphate hydrolases"/>
    <property type="match status" value="1"/>
</dbReference>
<dbReference type="InterPro" id="IPR036388">
    <property type="entry name" value="WH-like_DNA-bd_sf"/>
</dbReference>
<accession>A0ABW1I3Q9</accession>
<dbReference type="InterPro" id="IPR027417">
    <property type="entry name" value="P-loop_NTPase"/>
</dbReference>
<organism evidence="6 7">
    <name type="scientific">Pseudonocardia lutea</name>
    <dbReference type="NCBI Taxonomy" id="2172015"/>
    <lineage>
        <taxon>Bacteria</taxon>
        <taxon>Bacillati</taxon>
        <taxon>Actinomycetota</taxon>
        <taxon>Actinomycetes</taxon>
        <taxon>Pseudonocardiales</taxon>
        <taxon>Pseudonocardiaceae</taxon>
        <taxon>Pseudonocardia</taxon>
    </lineage>
</organism>